<dbReference type="InterPro" id="IPR044861">
    <property type="entry name" value="IPNS-like_FE2OG_OXY"/>
</dbReference>
<dbReference type="InterPro" id="IPR026992">
    <property type="entry name" value="DIOX_N"/>
</dbReference>
<feature type="domain" description="Fe2OG dioxygenase" evidence="2">
    <location>
        <begin position="549"/>
        <end position="671"/>
    </location>
</feature>
<dbReference type="Gene3D" id="1.20.910.10">
    <property type="entry name" value="Heme oxygenase-like"/>
    <property type="match status" value="1"/>
</dbReference>
<evidence type="ECO:0000259" key="2">
    <source>
        <dbReference type="PROSITE" id="PS51471"/>
    </source>
</evidence>
<dbReference type="Proteomes" id="UP001224775">
    <property type="component" value="Unassembled WGS sequence"/>
</dbReference>
<evidence type="ECO:0000256" key="1">
    <source>
        <dbReference type="SAM" id="MobiDB-lite"/>
    </source>
</evidence>
<dbReference type="PROSITE" id="PS51471">
    <property type="entry name" value="FE2OG_OXY"/>
    <property type="match status" value="1"/>
</dbReference>
<sequence length="705" mass="79497">MCTFQIFDDLEQRCSSSILVGLSQQQPVGIGKEKEQHHSSMYHPVTVAVHTLEQEAAKEDEAGDDDSSITITPTSTEPADKIDRAYDATTLKGKPNGLFPRQIRTALILLGLFTDKNIYKEWLTVFYAVNSELETKLKSTDFEKSLGKDKDELMILEKLQQLGEKYYFAELYERDLQLLYGVSSRDELLKRVGSCLVDKPNGRKYQEVVKNMTTASDLAGALFCLWGVFIVGGGSMARQRALKMCGEGGVNVYQNVAGPGREKRKQHFIELWDGLAEAVDSTSTNMKQFTAVEQSSDLCMKLMNATIKDLIVVVALVAVAGQPNSSCMDGSVSVSSEDDGKNDVNDVYASRMDDQNHEDKEYIKVVQEALTFASRLKDNPHQFVITDTDDEGNNNIPVIDLSLNDEAVAQDIFDAATKWGFFQITNHGLDQHLIDEMFDVNRRFMALDDTTKTMYKFDRKAICGYEKATQVHPSSGIPDMKENFLMAARKDAMNDFWPTEVMPDFEVKSKQFIEKCHEVGIRVLHLLELKLGMVQGQITEYNTLWDDESKCVLRLLHYPATDHVIGSEDLDQNQWRSAPHTDFALLTLLFQKFGEEGLQCARRHHSKDVTESHPLGWQPVPAVDGAITVNIGDMLQRWSSDKLISNLHRVVMPMGEDATKSRYSMAFFLQPDDSTVIESEKYETVTALQMIQGRVRAYWPTADKE</sequence>
<protein>
    <recommendedName>
        <fullName evidence="2">Fe2OG dioxygenase domain-containing protein</fullName>
    </recommendedName>
</protein>
<dbReference type="EMBL" id="JATAAI010000011">
    <property type="protein sequence ID" value="KAK1742362.1"/>
    <property type="molecule type" value="Genomic_DNA"/>
</dbReference>
<gene>
    <name evidence="3" type="ORF">QTG54_006927</name>
</gene>
<organism evidence="3 4">
    <name type="scientific">Skeletonema marinoi</name>
    <dbReference type="NCBI Taxonomy" id="267567"/>
    <lineage>
        <taxon>Eukaryota</taxon>
        <taxon>Sar</taxon>
        <taxon>Stramenopiles</taxon>
        <taxon>Ochrophyta</taxon>
        <taxon>Bacillariophyta</taxon>
        <taxon>Coscinodiscophyceae</taxon>
        <taxon>Thalassiosirophycidae</taxon>
        <taxon>Thalassiosirales</taxon>
        <taxon>Skeletonemataceae</taxon>
        <taxon>Skeletonema</taxon>
        <taxon>Skeletonema marinoi-dohrnii complex</taxon>
    </lineage>
</organism>
<name>A0AAD9DCH3_9STRA</name>
<evidence type="ECO:0000313" key="3">
    <source>
        <dbReference type="EMBL" id="KAK1742362.1"/>
    </source>
</evidence>
<proteinExistence type="predicted"/>
<dbReference type="PANTHER" id="PTHR47990">
    <property type="entry name" value="2-OXOGLUTARATE (2OG) AND FE(II)-DEPENDENT OXYGENASE SUPERFAMILY PROTEIN-RELATED"/>
    <property type="match status" value="1"/>
</dbReference>
<dbReference type="Pfam" id="PF03171">
    <property type="entry name" value="2OG-FeII_Oxy"/>
    <property type="match status" value="1"/>
</dbReference>
<comment type="caution">
    <text evidence="3">The sequence shown here is derived from an EMBL/GenBank/DDBJ whole genome shotgun (WGS) entry which is preliminary data.</text>
</comment>
<keyword evidence="4" id="KW-1185">Reference proteome</keyword>
<accession>A0AAD9DCH3</accession>
<dbReference type="InterPro" id="IPR005123">
    <property type="entry name" value="Oxoglu/Fe-dep_dioxygenase_dom"/>
</dbReference>
<dbReference type="InterPro" id="IPR050231">
    <property type="entry name" value="Iron_ascorbate_oxido_reductase"/>
</dbReference>
<evidence type="ECO:0000313" key="4">
    <source>
        <dbReference type="Proteomes" id="UP001224775"/>
    </source>
</evidence>
<feature type="region of interest" description="Disordered" evidence="1">
    <location>
        <begin position="57"/>
        <end position="76"/>
    </location>
</feature>
<dbReference type="Pfam" id="PF14226">
    <property type="entry name" value="DIOX_N"/>
    <property type="match status" value="1"/>
</dbReference>
<dbReference type="AlphaFoldDB" id="A0AAD9DCH3"/>
<dbReference type="Gene3D" id="2.60.120.330">
    <property type="entry name" value="B-lactam Antibiotic, Isopenicillin N Synthase, Chain"/>
    <property type="match status" value="1"/>
</dbReference>
<dbReference type="SUPFAM" id="SSF51197">
    <property type="entry name" value="Clavaminate synthase-like"/>
    <property type="match status" value="1"/>
</dbReference>
<dbReference type="InterPro" id="IPR016084">
    <property type="entry name" value="Haem_Oase-like_multi-hlx"/>
</dbReference>
<reference evidence="3" key="1">
    <citation type="submission" date="2023-06" db="EMBL/GenBank/DDBJ databases">
        <title>Survivors Of The Sea: Transcriptome response of Skeletonema marinoi to long-term dormancy.</title>
        <authorList>
            <person name="Pinder M.I.M."/>
            <person name="Kourtchenko O."/>
            <person name="Robertson E.K."/>
            <person name="Larsson T."/>
            <person name="Maumus F."/>
            <person name="Osuna-Cruz C.M."/>
            <person name="Vancaester E."/>
            <person name="Stenow R."/>
            <person name="Vandepoele K."/>
            <person name="Ploug H."/>
            <person name="Bruchert V."/>
            <person name="Godhe A."/>
            <person name="Topel M."/>
        </authorList>
    </citation>
    <scope>NUCLEOTIDE SEQUENCE</scope>
    <source>
        <strain evidence="3">R05AC</strain>
    </source>
</reference>
<dbReference type="InterPro" id="IPR027443">
    <property type="entry name" value="IPNS-like_sf"/>
</dbReference>